<dbReference type="NCBIfam" id="TIGR01370">
    <property type="entry name" value="MJ1477/TM1410 family putative glycoside hydrolase"/>
    <property type="match status" value="1"/>
</dbReference>
<reference evidence="2 3" key="1">
    <citation type="journal article" date="2016" name="Nat. Commun.">
        <title>Thousands of microbial genomes shed light on interconnected biogeochemical processes in an aquifer system.</title>
        <authorList>
            <person name="Anantharaman K."/>
            <person name="Brown C.T."/>
            <person name="Hug L.A."/>
            <person name="Sharon I."/>
            <person name="Castelle C.J."/>
            <person name="Probst A.J."/>
            <person name="Thomas B.C."/>
            <person name="Singh A."/>
            <person name="Wilkins M.J."/>
            <person name="Karaoz U."/>
            <person name="Brodie E.L."/>
            <person name="Williams K.H."/>
            <person name="Hubbard S.S."/>
            <person name="Banfield J.F."/>
        </authorList>
    </citation>
    <scope>NUCLEOTIDE SEQUENCE [LARGE SCALE GENOMIC DNA]</scope>
</reference>
<dbReference type="STRING" id="1817816.A2Y64_00505"/>
<dbReference type="InterPro" id="IPR013785">
    <property type="entry name" value="Aldolase_TIM"/>
</dbReference>
<organism evidence="2 3">
    <name type="scientific">Candidatus Coatesbacteria bacterium RBG_13_66_14</name>
    <dbReference type="NCBI Taxonomy" id="1817816"/>
    <lineage>
        <taxon>Bacteria</taxon>
        <taxon>Candidatus Coatesiibacteriota</taxon>
    </lineage>
</organism>
<dbReference type="SUPFAM" id="SSF51445">
    <property type="entry name" value="(Trans)glycosidases"/>
    <property type="match status" value="1"/>
</dbReference>
<dbReference type="InterPro" id="IPR017853">
    <property type="entry name" value="GH"/>
</dbReference>
<dbReference type="EMBL" id="MFAF01000125">
    <property type="protein sequence ID" value="OGD72336.1"/>
    <property type="molecule type" value="Genomic_DNA"/>
</dbReference>
<dbReference type="InterPro" id="IPR016062">
    <property type="entry name" value="TM1410-rel"/>
</dbReference>
<dbReference type="Gene3D" id="3.20.20.70">
    <property type="entry name" value="Aldolase class I"/>
    <property type="match status" value="1"/>
</dbReference>
<sequence>MMLKETTFIAAALTGAAILGGCDGPTGSGGFDLAEVNDFTYQLQKVDLGELGASAFDLVVMDYSSDGTEEGEWTPDEIEGLRDRGGDQPKIVLAYLSIGEAEEYRWYWQPDWEPGNPDWLGDENPEWPGNYLVRFWDPEWQAIVYAYLDRIIGQGFDGVYLDKLDSCWDLEDERESAPAEMVAFTKAISDYGKSRRPGFLCIVQNAAALAADFPEHPANVDGIGQEELYFYATDEPRPEQSGDDEGRLELEGYLDLFLDAGGIVLTIDYCDEKENIDEAYDRSAGKGYVPYCTTVKLDELRINDGHEPD</sequence>
<name>A0A1F5EYH0_9BACT</name>
<evidence type="ECO:0000313" key="3">
    <source>
        <dbReference type="Proteomes" id="UP000177187"/>
    </source>
</evidence>
<accession>A0A1F5EYH0</accession>
<gene>
    <name evidence="2" type="ORF">A2Y64_00505</name>
</gene>
<dbReference type="PANTHER" id="PTHR35882">
    <property type="entry name" value="PELA"/>
    <property type="match status" value="1"/>
</dbReference>
<dbReference type="Proteomes" id="UP000177187">
    <property type="component" value="Unassembled WGS sequence"/>
</dbReference>
<dbReference type="PANTHER" id="PTHR35882:SF1">
    <property type="match status" value="1"/>
</dbReference>
<evidence type="ECO:0000259" key="1">
    <source>
        <dbReference type="Pfam" id="PF03537"/>
    </source>
</evidence>
<dbReference type="PROSITE" id="PS51257">
    <property type="entry name" value="PROKAR_LIPOPROTEIN"/>
    <property type="match status" value="1"/>
</dbReference>
<dbReference type="InterPro" id="IPR016063">
    <property type="entry name" value="TM1410_Glycdase"/>
</dbReference>
<dbReference type="Pfam" id="PF03537">
    <property type="entry name" value="Glyco_hydro_114"/>
    <property type="match status" value="1"/>
</dbReference>
<dbReference type="PRINTS" id="PR01545">
    <property type="entry name" value="THEMAYE10DUF"/>
</dbReference>
<proteinExistence type="predicted"/>
<evidence type="ECO:0000313" key="2">
    <source>
        <dbReference type="EMBL" id="OGD72336.1"/>
    </source>
</evidence>
<feature type="domain" description="Glycoside-hydrolase family GH114 TIM-barrel" evidence="1">
    <location>
        <begin position="39"/>
        <end position="298"/>
    </location>
</feature>
<dbReference type="AlphaFoldDB" id="A0A1F5EYH0"/>
<comment type="caution">
    <text evidence="2">The sequence shown here is derived from an EMBL/GenBank/DDBJ whole genome shotgun (WGS) entry which is preliminary data.</text>
</comment>
<protein>
    <recommendedName>
        <fullName evidence="1">Glycoside-hydrolase family GH114 TIM-barrel domain-containing protein</fullName>
    </recommendedName>
</protein>
<dbReference type="InterPro" id="IPR004352">
    <property type="entry name" value="GH114_TIM-barrel"/>
</dbReference>